<dbReference type="Proteomes" id="UP000262878">
    <property type="component" value="Unassembled WGS sequence"/>
</dbReference>
<comment type="pathway">
    <text evidence="1">Amino-sugar metabolism; 1,6-anhydro-N-acetylmuramate degradation.</text>
</comment>
<dbReference type="EMBL" id="DMUP01000076">
    <property type="protein sequence ID" value="HAR55841.1"/>
    <property type="molecule type" value="Genomic_DNA"/>
</dbReference>
<comment type="catalytic activity">
    <reaction evidence="1">
        <text>1,6-anhydro-N-acetyl-beta-muramate + ATP + H2O = N-acetyl-D-muramate 6-phosphate + ADP + H(+)</text>
        <dbReference type="Rhea" id="RHEA:24952"/>
        <dbReference type="ChEBI" id="CHEBI:15377"/>
        <dbReference type="ChEBI" id="CHEBI:15378"/>
        <dbReference type="ChEBI" id="CHEBI:30616"/>
        <dbReference type="ChEBI" id="CHEBI:58690"/>
        <dbReference type="ChEBI" id="CHEBI:58722"/>
        <dbReference type="ChEBI" id="CHEBI:456216"/>
        <dbReference type="EC" id="2.7.1.170"/>
    </reaction>
</comment>
<evidence type="ECO:0000313" key="2">
    <source>
        <dbReference type="EMBL" id="HAR55841.1"/>
    </source>
</evidence>
<dbReference type="GO" id="GO:0009254">
    <property type="term" value="P:peptidoglycan turnover"/>
    <property type="evidence" value="ECO:0007669"/>
    <property type="project" value="UniProtKB-UniRule"/>
</dbReference>
<dbReference type="SUPFAM" id="SSF53067">
    <property type="entry name" value="Actin-like ATPase domain"/>
    <property type="match status" value="1"/>
</dbReference>
<dbReference type="GO" id="GO:0016301">
    <property type="term" value="F:kinase activity"/>
    <property type="evidence" value="ECO:0007669"/>
    <property type="project" value="UniProtKB-KW"/>
</dbReference>
<dbReference type="GO" id="GO:0006040">
    <property type="term" value="P:amino sugar metabolic process"/>
    <property type="evidence" value="ECO:0007669"/>
    <property type="project" value="InterPro"/>
</dbReference>
<dbReference type="UniPathway" id="UPA00343"/>
<proteinExistence type="inferred from homology"/>
<dbReference type="GO" id="GO:0016773">
    <property type="term" value="F:phosphotransferase activity, alcohol group as acceptor"/>
    <property type="evidence" value="ECO:0007669"/>
    <property type="project" value="UniProtKB-UniRule"/>
</dbReference>
<organism evidence="2 3">
    <name type="scientific">Idiomarina baltica</name>
    <dbReference type="NCBI Taxonomy" id="190892"/>
    <lineage>
        <taxon>Bacteria</taxon>
        <taxon>Pseudomonadati</taxon>
        <taxon>Pseudomonadota</taxon>
        <taxon>Gammaproteobacteria</taxon>
        <taxon>Alteromonadales</taxon>
        <taxon>Idiomarinaceae</taxon>
        <taxon>Idiomarina</taxon>
    </lineage>
</organism>
<evidence type="ECO:0000313" key="3">
    <source>
        <dbReference type="Proteomes" id="UP000262878"/>
    </source>
</evidence>
<dbReference type="GO" id="GO:0005524">
    <property type="term" value="F:ATP binding"/>
    <property type="evidence" value="ECO:0007669"/>
    <property type="project" value="UniProtKB-UniRule"/>
</dbReference>
<keyword evidence="1" id="KW-0547">Nucleotide-binding</keyword>
<dbReference type="CDD" id="cd24050">
    <property type="entry name" value="ASKHA_NBD_ANMK"/>
    <property type="match status" value="1"/>
</dbReference>
<keyword evidence="1" id="KW-0808">Transferase</keyword>
<accession>A0A348WMS9</accession>
<sequence length="369" mass="40657">MSLYIGLMSGTSMDAVDAVLCDIKPDRVQFIDAHAVSIPNELKQRLEHACRPDLSVTDYQYLAREYAALCADATLQLIEKAKVEKQAISAVASHGQTLWHAPPKHSGQVGYSIQLNDADWLSVQVGLPVIFDFRARDLALGGQGAPLVPAFHQFIFTNTHRAPIAILNLGGIANISYLDTQKGIALGFDTGPANTLLDQWIERHQGKRFDQQGRWAQQGTLQVKLLEALLNDPFFQNSPPKSSGREHFNLAWLERFIDEPYRPQDVQRTLLELTAKSAVDSFQWLPESPTQLIVCGGGAFNSFLLERIAQCLPDKVTLADSAQYGVAPQHVEAMAFAWLGWCFDNNKPANLPAVTGASRLATLGKRVNA</sequence>
<evidence type="ECO:0000256" key="1">
    <source>
        <dbReference type="HAMAP-Rule" id="MF_01270"/>
    </source>
</evidence>
<comment type="pathway">
    <text evidence="1">Cell wall biogenesis; peptidoglycan recycling.</text>
</comment>
<protein>
    <recommendedName>
        <fullName evidence="1">Anhydro-N-acetylmuramic acid kinase</fullName>
        <ecNumber evidence="1">2.7.1.170</ecNumber>
    </recommendedName>
    <alternativeName>
        <fullName evidence="1">AnhMurNAc kinase</fullName>
    </alternativeName>
</protein>
<dbReference type="UniPathway" id="UPA00544"/>
<dbReference type="Pfam" id="PF03702">
    <property type="entry name" value="AnmK"/>
    <property type="match status" value="1"/>
</dbReference>
<dbReference type="NCBIfam" id="NF007139">
    <property type="entry name" value="PRK09585.1-3"/>
    <property type="match status" value="1"/>
</dbReference>
<dbReference type="HAMAP" id="MF_01270">
    <property type="entry name" value="AnhMurNAc_kinase"/>
    <property type="match status" value="1"/>
</dbReference>
<dbReference type="GO" id="GO:0097175">
    <property type="term" value="P:1,6-anhydro-N-acetyl-beta-muramic acid catabolic process"/>
    <property type="evidence" value="ECO:0007669"/>
    <property type="project" value="UniProtKB-UniRule"/>
</dbReference>
<dbReference type="AlphaFoldDB" id="A0A348WMS9"/>
<comment type="similarity">
    <text evidence="1">Belongs to the anhydro-N-acetylmuramic acid kinase family.</text>
</comment>
<keyword evidence="1" id="KW-0067">ATP-binding</keyword>
<dbReference type="STRING" id="314276.OS145_07916"/>
<gene>
    <name evidence="1" type="primary">anmK</name>
    <name evidence="2" type="ORF">DCR58_03535</name>
</gene>
<keyword evidence="1 2" id="KW-0418">Kinase</keyword>
<dbReference type="InterPro" id="IPR043129">
    <property type="entry name" value="ATPase_NBD"/>
</dbReference>
<name>A0A348WMS9_9GAMM</name>
<comment type="function">
    <text evidence="1">Catalyzes the specific phosphorylation of 1,6-anhydro-N-acetylmuramic acid (anhMurNAc) with the simultaneous cleavage of the 1,6-anhydro ring, generating MurNAc-6-P. Is required for the utilization of anhMurNAc either imported from the medium or derived from its own cell wall murein, and thus plays a role in cell wall recycling.</text>
</comment>
<dbReference type="PANTHER" id="PTHR30605:SF0">
    <property type="entry name" value="ANHYDRO-N-ACETYLMURAMIC ACID KINASE"/>
    <property type="match status" value="1"/>
</dbReference>
<dbReference type="PANTHER" id="PTHR30605">
    <property type="entry name" value="ANHYDRO-N-ACETYLMURAMIC ACID KINASE"/>
    <property type="match status" value="1"/>
</dbReference>
<keyword evidence="1" id="KW-0119">Carbohydrate metabolism</keyword>
<dbReference type="InterPro" id="IPR005338">
    <property type="entry name" value="Anhydro_N_Ac-Mur_kinase"/>
</dbReference>
<comment type="caution">
    <text evidence="2">The sequence shown here is derived from an EMBL/GenBank/DDBJ whole genome shotgun (WGS) entry which is preliminary data.</text>
</comment>
<dbReference type="EC" id="2.7.1.170" evidence="1"/>
<dbReference type="Gene3D" id="3.30.420.40">
    <property type="match status" value="2"/>
</dbReference>
<reference evidence="2 3" key="1">
    <citation type="journal article" date="2018" name="Nat. Biotechnol.">
        <title>A standardized bacterial taxonomy based on genome phylogeny substantially revises the tree of life.</title>
        <authorList>
            <person name="Parks D.H."/>
            <person name="Chuvochina M."/>
            <person name="Waite D.W."/>
            <person name="Rinke C."/>
            <person name="Skarshewski A."/>
            <person name="Chaumeil P.A."/>
            <person name="Hugenholtz P."/>
        </authorList>
    </citation>
    <scope>NUCLEOTIDE SEQUENCE [LARGE SCALE GENOMIC DNA]</scope>
    <source>
        <strain evidence="2">UBA9360</strain>
    </source>
</reference>
<feature type="binding site" evidence="1">
    <location>
        <begin position="10"/>
        <end position="17"/>
    </location>
    <ligand>
        <name>ATP</name>
        <dbReference type="ChEBI" id="CHEBI:30616"/>
    </ligand>
</feature>